<accession>A0AAQ3NF79</accession>
<protein>
    <recommendedName>
        <fullName evidence="4">HVA22-like protein</fullName>
    </recommendedName>
</protein>
<evidence type="ECO:0008006" key="4">
    <source>
        <dbReference type="Google" id="ProtNLM"/>
    </source>
</evidence>
<dbReference type="Pfam" id="PF03134">
    <property type="entry name" value="TB2_DP1_HVA22"/>
    <property type="match status" value="1"/>
</dbReference>
<name>A0AAQ3NF79_VIGMU</name>
<keyword evidence="3" id="KW-1185">Reference proteome</keyword>
<dbReference type="EMBL" id="CP144695">
    <property type="protein sequence ID" value="WVZ09089.1"/>
    <property type="molecule type" value="Genomic_DNA"/>
</dbReference>
<evidence type="ECO:0000256" key="1">
    <source>
        <dbReference type="SAM" id="MobiDB-lite"/>
    </source>
</evidence>
<sequence length="405" mass="44034">MHSKLREGIIWLRALTAKRSFSLAIKGTPIGLKLELRLSLTLSNAGTQPRRRRKKDIVSRYCNCNCAKSPAKLFDEFVLVVVRIGNVGGFHHSMSYVSVAFYDSFVFEDCFWGTRILDLNATKLWRTAGLVTMNFDSGVNTALFTVLENFADVVVGWLPMYGELKLALFIYLWYPKTKGTGYVYNAILRPYVSSHENDIEKKAWDLAIFYWQNCTELGQATTFQILDFLAAQSKKFSSKSYAKIVLLKINVTLQKKEKMGPTPSAPPFVEHSTEKSGNGGDQVVEDEVEGGGVEAAEEVGGGGAAGGGGHGLQAIADRNLLTGVRGRGGGVHGKVGGREHVSEGSVGGGAVAGRESFVTGDAAVMELWRRSAVDSGGRWMVVMVVVESGMEAVVKQSVLFCVVVD</sequence>
<dbReference type="InterPro" id="IPR004345">
    <property type="entry name" value="TB2_DP1_HVA22"/>
</dbReference>
<proteinExistence type="predicted"/>
<gene>
    <name evidence="2" type="ORF">V8G54_022435</name>
</gene>
<dbReference type="AlphaFoldDB" id="A0AAQ3NF79"/>
<evidence type="ECO:0000313" key="2">
    <source>
        <dbReference type="EMBL" id="WVZ09089.1"/>
    </source>
</evidence>
<dbReference type="PANTHER" id="PTHR12300">
    <property type="entry name" value="HVA22-LIKE PROTEINS"/>
    <property type="match status" value="1"/>
</dbReference>
<evidence type="ECO:0000313" key="3">
    <source>
        <dbReference type="Proteomes" id="UP001374535"/>
    </source>
</evidence>
<feature type="region of interest" description="Disordered" evidence="1">
    <location>
        <begin position="257"/>
        <end position="285"/>
    </location>
</feature>
<reference evidence="2 3" key="1">
    <citation type="journal article" date="2023" name="Life. Sci Alliance">
        <title>Evolutionary insights into 3D genome organization and epigenetic landscape of Vigna mungo.</title>
        <authorList>
            <person name="Junaid A."/>
            <person name="Singh B."/>
            <person name="Bhatia S."/>
        </authorList>
    </citation>
    <scope>NUCLEOTIDE SEQUENCE [LARGE SCALE GENOMIC DNA]</scope>
    <source>
        <strain evidence="2">Urdbean</strain>
    </source>
</reference>
<organism evidence="2 3">
    <name type="scientific">Vigna mungo</name>
    <name type="common">Black gram</name>
    <name type="synonym">Phaseolus mungo</name>
    <dbReference type="NCBI Taxonomy" id="3915"/>
    <lineage>
        <taxon>Eukaryota</taxon>
        <taxon>Viridiplantae</taxon>
        <taxon>Streptophyta</taxon>
        <taxon>Embryophyta</taxon>
        <taxon>Tracheophyta</taxon>
        <taxon>Spermatophyta</taxon>
        <taxon>Magnoliopsida</taxon>
        <taxon>eudicotyledons</taxon>
        <taxon>Gunneridae</taxon>
        <taxon>Pentapetalae</taxon>
        <taxon>rosids</taxon>
        <taxon>fabids</taxon>
        <taxon>Fabales</taxon>
        <taxon>Fabaceae</taxon>
        <taxon>Papilionoideae</taxon>
        <taxon>50 kb inversion clade</taxon>
        <taxon>NPAAA clade</taxon>
        <taxon>indigoferoid/millettioid clade</taxon>
        <taxon>Phaseoleae</taxon>
        <taxon>Vigna</taxon>
    </lineage>
</organism>
<dbReference type="Proteomes" id="UP001374535">
    <property type="component" value="Chromosome 6"/>
</dbReference>
<dbReference type="PANTHER" id="PTHR12300:SF162">
    <property type="entry name" value="HVA22-LIKE PROTEIN J"/>
    <property type="match status" value="1"/>
</dbReference>